<organism evidence="2 3">
    <name type="scientific">Musa balbisiana</name>
    <name type="common">Banana</name>
    <dbReference type="NCBI Taxonomy" id="52838"/>
    <lineage>
        <taxon>Eukaryota</taxon>
        <taxon>Viridiplantae</taxon>
        <taxon>Streptophyta</taxon>
        <taxon>Embryophyta</taxon>
        <taxon>Tracheophyta</taxon>
        <taxon>Spermatophyta</taxon>
        <taxon>Magnoliopsida</taxon>
        <taxon>Liliopsida</taxon>
        <taxon>Zingiberales</taxon>
        <taxon>Musaceae</taxon>
        <taxon>Musa</taxon>
    </lineage>
</organism>
<evidence type="ECO:0000313" key="2">
    <source>
        <dbReference type="EMBL" id="THU58331.1"/>
    </source>
</evidence>
<dbReference type="Proteomes" id="UP000317650">
    <property type="component" value="Chromosome 3"/>
</dbReference>
<evidence type="ECO:0000313" key="3">
    <source>
        <dbReference type="Proteomes" id="UP000317650"/>
    </source>
</evidence>
<protein>
    <submittedName>
        <fullName evidence="2">Uncharacterized protein</fullName>
    </submittedName>
</protein>
<proteinExistence type="predicted"/>
<gene>
    <name evidence="2" type="ORF">C4D60_Mb03t13090</name>
</gene>
<evidence type="ECO:0000256" key="1">
    <source>
        <dbReference type="SAM" id="MobiDB-lite"/>
    </source>
</evidence>
<comment type="caution">
    <text evidence="2">The sequence shown here is derived from an EMBL/GenBank/DDBJ whole genome shotgun (WGS) entry which is preliminary data.</text>
</comment>
<accession>A0A4S8J9M3</accession>
<feature type="region of interest" description="Disordered" evidence="1">
    <location>
        <begin position="1"/>
        <end position="52"/>
    </location>
</feature>
<reference evidence="2 3" key="1">
    <citation type="journal article" date="2019" name="Nat. Plants">
        <title>Genome sequencing of Musa balbisiana reveals subgenome evolution and function divergence in polyploid bananas.</title>
        <authorList>
            <person name="Yao X."/>
        </authorList>
    </citation>
    <scope>NUCLEOTIDE SEQUENCE [LARGE SCALE GENOMIC DNA]</scope>
    <source>
        <strain evidence="3">cv. DH-PKW</strain>
        <tissue evidence="2">Leaves</tissue>
    </source>
</reference>
<dbReference type="EMBL" id="PYDT01000006">
    <property type="protein sequence ID" value="THU58331.1"/>
    <property type="molecule type" value="Genomic_DNA"/>
</dbReference>
<keyword evidence="3" id="KW-1185">Reference proteome</keyword>
<name>A0A4S8J9M3_MUSBA</name>
<sequence length="79" mass="7949">MVDLRSVKKKPSAKAAAPPPQDGEGFGAGGAPQDGTPKRTLGSPEAGRPPEKMKALVQRTTADLIARMSVVPGSSGAAP</sequence>
<dbReference type="AlphaFoldDB" id="A0A4S8J9M3"/>